<evidence type="ECO:0000256" key="2">
    <source>
        <dbReference type="SAM" id="MobiDB-lite"/>
    </source>
</evidence>
<evidence type="ECO:0000313" key="4">
    <source>
        <dbReference type="EMBL" id="KAF6017011.1"/>
    </source>
</evidence>
<organism evidence="4 5">
    <name type="scientific">Bugula neritina</name>
    <name type="common">Brown bryozoan</name>
    <name type="synonym">Sertularia neritina</name>
    <dbReference type="NCBI Taxonomy" id="10212"/>
    <lineage>
        <taxon>Eukaryota</taxon>
        <taxon>Metazoa</taxon>
        <taxon>Spiralia</taxon>
        <taxon>Lophotrochozoa</taxon>
        <taxon>Bryozoa</taxon>
        <taxon>Gymnolaemata</taxon>
        <taxon>Cheilostomatida</taxon>
        <taxon>Flustrina</taxon>
        <taxon>Buguloidea</taxon>
        <taxon>Bugulidae</taxon>
        <taxon>Bugula</taxon>
    </lineage>
</organism>
<feature type="coiled-coil region" evidence="1">
    <location>
        <begin position="33"/>
        <end position="72"/>
    </location>
</feature>
<dbReference type="PANTHER" id="PTHR24024:SF18">
    <property type="entry name" value="SHORT-CHAIN COLLAGEN C4-LIKE"/>
    <property type="match status" value="1"/>
</dbReference>
<dbReference type="AlphaFoldDB" id="A0A7J7IUE0"/>
<dbReference type="InterPro" id="IPR051077">
    <property type="entry name" value="Ca-dependent_lectin"/>
</dbReference>
<evidence type="ECO:0000313" key="5">
    <source>
        <dbReference type="Proteomes" id="UP000593567"/>
    </source>
</evidence>
<dbReference type="InterPro" id="IPR008160">
    <property type="entry name" value="Collagen"/>
</dbReference>
<dbReference type="PANTHER" id="PTHR24024">
    <property type="entry name" value="PULMONARY SURFACTANT-ASSOCIATED PROTEIN A"/>
    <property type="match status" value="1"/>
</dbReference>
<dbReference type="Pfam" id="PF01391">
    <property type="entry name" value="Collagen"/>
    <property type="match status" value="1"/>
</dbReference>
<keyword evidence="1" id="KW-0175">Coiled coil</keyword>
<keyword evidence="3" id="KW-0732">Signal</keyword>
<feature type="compositionally biased region" description="Gly residues" evidence="2">
    <location>
        <begin position="100"/>
        <end position="109"/>
    </location>
</feature>
<keyword evidence="5" id="KW-1185">Reference proteome</keyword>
<dbReference type="OrthoDB" id="6086925at2759"/>
<gene>
    <name evidence="4" type="ORF">EB796_024690</name>
</gene>
<sequence>MHVPVVTLVTLCSLIGYSAGVGSYDVEGVGELLAEQREELKEELTVILKQQNETHQQEITALRQQVEALQLKDKAVLQEQRWSTGYPGAPGIKGALGPKGEPGGVGNAGRDGLPGAPGPKGDKGSPGLAGIDGEKGETGAKGVQGAVGIKGLKGNQGPEGLQGVKGEKGNTGNTGATGLRGATGAHGVPGTNFEGGAVYTRWGRTSCSAGSTILYKGFAGGSHYTHSGGGVNYQCMPHDPQYNRVNTGSFTGSWMFGAEYQSYSYGIFPNSAYDQNVPCARCYTENRPALMMIPSKRSCPSGWTEEYEGYLMAERQIHARAGTYECVDQYPEYITGLSGNTNGALFYFVRTDCSGDGTTGHCPPYDAYRQLTCVVCSK</sequence>
<dbReference type="Proteomes" id="UP000593567">
    <property type="component" value="Unassembled WGS sequence"/>
</dbReference>
<evidence type="ECO:0000256" key="1">
    <source>
        <dbReference type="SAM" id="Coils"/>
    </source>
</evidence>
<comment type="caution">
    <text evidence="4">The sequence shown here is derived from an EMBL/GenBank/DDBJ whole genome shotgun (WGS) entry which is preliminary data.</text>
</comment>
<dbReference type="GO" id="GO:0005615">
    <property type="term" value="C:extracellular space"/>
    <property type="evidence" value="ECO:0007669"/>
    <property type="project" value="TreeGrafter"/>
</dbReference>
<name>A0A7J7IUE0_BUGNE</name>
<dbReference type="EMBL" id="VXIV02003443">
    <property type="protein sequence ID" value="KAF6017011.1"/>
    <property type="molecule type" value="Genomic_DNA"/>
</dbReference>
<protein>
    <submittedName>
        <fullName evidence="4">Uncharacterized protein</fullName>
    </submittedName>
</protein>
<reference evidence="4" key="1">
    <citation type="submission" date="2020-06" db="EMBL/GenBank/DDBJ databases">
        <title>Draft genome of Bugula neritina, a colonial animal packing powerful symbionts and potential medicines.</title>
        <authorList>
            <person name="Rayko M."/>
        </authorList>
    </citation>
    <scope>NUCLEOTIDE SEQUENCE [LARGE SCALE GENOMIC DNA]</scope>
    <source>
        <strain evidence="4">Kwan_BN1</strain>
    </source>
</reference>
<proteinExistence type="predicted"/>
<evidence type="ECO:0000256" key="3">
    <source>
        <dbReference type="SAM" id="SignalP"/>
    </source>
</evidence>
<accession>A0A7J7IUE0</accession>
<feature type="signal peptide" evidence="3">
    <location>
        <begin position="1"/>
        <end position="20"/>
    </location>
</feature>
<feature type="region of interest" description="Disordered" evidence="2">
    <location>
        <begin position="88"/>
        <end position="173"/>
    </location>
</feature>
<feature type="chain" id="PRO_5029806407" evidence="3">
    <location>
        <begin position="21"/>
        <end position="378"/>
    </location>
</feature>